<dbReference type="EMBL" id="JACRUN010000001">
    <property type="protein sequence ID" value="MBC5833872.1"/>
    <property type="molecule type" value="Genomic_DNA"/>
</dbReference>
<protein>
    <submittedName>
        <fullName evidence="1">Uncharacterized protein</fullName>
    </submittedName>
</protein>
<gene>
    <name evidence="1" type="ORF">H8R27_03150</name>
</gene>
<proteinExistence type="predicted"/>
<name>A0ABR7IVT9_9FLAO</name>
<sequence>MENKLKLNTIENLEKNIWTLSNVDEESYLIKTCNKLRKKQLIDFTIEDLRIMISQNMGLKYLIPIAIEILNENILAEGDYYEGDLLSAVLSSDVKFWKEDITNYKTFFELFQKNDSILKNCDSTWEIKKNWFELFKEFGEINSYSSNL</sequence>
<dbReference type="Proteomes" id="UP000605990">
    <property type="component" value="Unassembled WGS sequence"/>
</dbReference>
<accession>A0ABR7IVT9</accession>
<comment type="caution">
    <text evidence="1">The sequence shown here is derived from an EMBL/GenBank/DDBJ whole genome shotgun (WGS) entry which is preliminary data.</text>
</comment>
<keyword evidence="2" id="KW-1185">Reference proteome</keyword>
<evidence type="ECO:0000313" key="2">
    <source>
        <dbReference type="Proteomes" id="UP000605990"/>
    </source>
</evidence>
<dbReference type="InterPro" id="IPR040547">
    <property type="entry name" value="CdiI"/>
</dbReference>
<dbReference type="RefSeq" id="WP_166125100.1">
    <property type="nucleotide sequence ID" value="NZ_JAANOQ010000001.1"/>
</dbReference>
<reference evidence="1 2" key="1">
    <citation type="submission" date="2020-08" db="EMBL/GenBank/DDBJ databases">
        <title>Description of novel Flavobacterium F-408 isolate.</title>
        <authorList>
            <person name="Saticioglu I.B."/>
            <person name="Duman M."/>
            <person name="Altun S."/>
        </authorList>
    </citation>
    <scope>NUCLEOTIDE SEQUENCE [LARGE SCALE GENOMIC DNA]</scope>
    <source>
        <strain evidence="1 2">F-408</strain>
    </source>
</reference>
<dbReference type="Pfam" id="PF18616">
    <property type="entry name" value="CdiI_3"/>
    <property type="match status" value="1"/>
</dbReference>
<evidence type="ECO:0000313" key="1">
    <source>
        <dbReference type="EMBL" id="MBC5833872.1"/>
    </source>
</evidence>
<dbReference type="CDD" id="cd20691">
    <property type="entry name" value="CdiI_EC536-like"/>
    <property type="match status" value="1"/>
</dbReference>
<organism evidence="1 2">
    <name type="scientific">Flavobacterium bernardetii</name>
    <dbReference type="NCBI Taxonomy" id="2813823"/>
    <lineage>
        <taxon>Bacteria</taxon>
        <taxon>Pseudomonadati</taxon>
        <taxon>Bacteroidota</taxon>
        <taxon>Flavobacteriia</taxon>
        <taxon>Flavobacteriales</taxon>
        <taxon>Flavobacteriaceae</taxon>
        <taxon>Flavobacterium</taxon>
    </lineage>
</organism>